<dbReference type="EMBL" id="JAHZSS010000011">
    <property type="protein sequence ID" value="MBW8191430.1"/>
    <property type="molecule type" value="Genomic_DNA"/>
</dbReference>
<dbReference type="Proteomes" id="UP001166251">
    <property type="component" value="Unassembled WGS sequence"/>
</dbReference>
<gene>
    <name evidence="1" type="ORF">K0504_10310</name>
</gene>
<dbReference type="InterPro" id="IPR023137">
    <property type="entry name" value="BrxA_sf"/>
</dbReference>
<accession>A0ABS7EGM4</accession>
<dbReference type="Gene3D" id="1.10.3540.10">
    <property type="entry name" value="uncharacterized protein from magnetospirillum magneticum domain"/>
    <property type="match status" value="1"/>
</dbReference>
<evidence type="ECO:0000313" key="2">
    <source>
        <dbReference type="Proteomes" id="UP001166251"/>
    </source>
</evidence>
<evidence type="ECO:0000313" key="1">
    <source>
        <dbReference type="EMBL" id="MBW8191430.1"/>
    </source>
</evidence>
<protein>
    <submittedName>
        <fullName evidence="1">DUF1819 family protein</fullName>
    </submittedName>
</protein>
<keyword evidence="2" id="KW-1185">Reference proteome</keyword>
<organism evidence="1 2">
    <name type="scientific">Neiella holothuriorum</name>
    <dbReference type="NCBI Taxonomy" id="2870530"/>
    <lineage>
        <taxon>Bacteria</taxon>
        <taxon>Pseudomonadati</taxon>
        <taxon>Pseudomonadota</taxon>
        <taxon>Gammaproteobacteria</taxon>
        <taxon>Alteromonadales</taxon>
        <taxon>Echinimonadaceae</taxon>
        <taxon>Neiella</taxon>
    </lineage>
</organism>
<sequence>MTEQFYTTQLQAGLGLKEETKGLFELWQPGMATQDLIDTALESGSFPNVTARRLRNIVAECFVPRYLRKEDTAQFVKALLPSLSSLEVSQIFYLYTARANYILAEFVKNVYWQKYASGYQCILAEDSKSFVEMGLQDGKMKKPWSETTIKRVSSYLLGCLVDYNFLEVASRAERRLTPPRLSEHVAVYLAYELHFSGLGDNAIINHPDWQLFGLSPGDVREELKALAVNRYWIIQAAGDVVQISWAYKNMEEVIDVIA</sequence>
<comment type="caution">
    <text evidence="1">The sequence shown here is derived from an EMBL/GenBank/DDBJ whole genome shotgun (WGS) entry which is preliminary data.</text>
</comment>
<proteinExistence type="predicted"/>
<reference evidence="1" key="1">
    <citation type="submission" date="2021-07" db="EMBL/GenBank/DDBJ databases">
        <title>Neiella marina sp. nov., isolated from the intestinal content of sea cucumber Apostichopus japonicus.</title>
        <authorList>
            <person name="Bai X."/>
        </authorList>
    </citation>
    <scope>NUCLEOTIDE SEQUENCE</scope>
    <source>
        <strain evidence="1">126</strain>
    </source>
</reference>
<name>A0ABS7EGM4_9GAMM</name>
<dbReference type="InterPro" id="IPR014948">
    <property type="entry name" value="BrxA"/>
</dbReference>
<dbReference type="RefSeq" id="WP_220104113.1">
    <property type="nucleotide sequence ID" value="NZ_JAHZSS010000011.1"/>
</dbReference>
<dbReference type="Pfam" id="PF08849">
    <property type="entry name" value="BrxA"/>
    <property type="match status" value="1"/>
</dbReference>